<gene>
    <name evidence="1" type="ORF">N473_26405</name>
</gene>
<comment type="caution">
    <text evidence="1">The sequence shown here is derived from an EMBL/GenBank/DDBJ whole genome shotgun (WGS) entry which is preliminary data.</text>
</comment>
<evidence type="ECO:0000313" key="1">
    <source>
        <dbReference type="EMBL" id="KZN58536.1"/>
    </source>
</evidence>
<dbReference type="PATRIC" id="fig|1365248.3.peg.4917"/>
<accession>A0A161YEE9</accession>
<protein>
    <submittedName>
        <fullName evidence="1">Uncharacterized protein</fullName>
    </submittedName>
</protein>
<dbReference type="EMBL" id="AUYC01000076">
    <property type="protein sequence ID" value="KZN58536.1"/>
    <property type="molecule type" value="Genomic_DNA"/>
</dbReference>
<evidence type="ECO:0000313" key="2">
    <source>
        <dbReference type="Proteomes" id="UP000076486"/>
    </source>
</evidence>
<feature type="non-terminal residue" evidence="1">
    <location>
        <position position="77"/>
    </location>
</feature>
<organism evidence="1 2">
    <name type="scientific">Pseudoalteromonas luteoviolacea CPMOR-1</name>
    <dbReference type="NCBI Taxonomy" id="1365248"/>
    <lineage>
        <taxon>Bacteria</taxon>
        <taxon>Pseudomonadati</taxon>
        <taxon>Pseudomonadota</taxon>
        <taxon>Gammaproteobacteria</taxon>
        <taxon>Alteromonadales</taxon>
        <taxon>Pseudoalteromonadaceae</taxon>
        <taxon>Pseudoalteromonas</taxon>
    </lineage>
</organism>
<proteinExistence type="predicted"/>
<name>A0A161YEE9_9GAMM</name>
<dbReference type="AlphaFoldDB" id="A0A161YEE9"/>
<sequence>MILDNIEYPQFVWKNEYQALGIVQQTEFALNGSSHVEKSQIIAGRSIVLESELEDISSFETLFNHSQNTLTSFQISI</sequence>
<reference evidence="1 2" key="1">
    <citation type="submission" date="2013-07" db="EMBL/GenBank/DDBJ databases">
        <title>Comparative Genomic and Metabolomic Analysis of Twelve Strains of Pseudoalteromonas luteoviolacea.</title>
        <authorList>
            <person name="Vynne N.G."/>
            <person name="Mansson M."/>
            <person name="Gram L."/>
        </authorList>
    </citation>
    <scope>NUCLEOTIDE SEQUENCE [LARGE SCALE GENOMIC DNA]</scope>
    <source>
        <strain evidence="1 2">CPMOR-1</strain>
    </source>
</reference>
<dbReference type="Proteomes" id="UP000076486">
    <property type="component" value="Unassembled WGS sequence"/>
</dbReference>